<reference evidence="1" key="1">
    <citation type="submission" date="2021-02" db="EMBL/GenBank/DDBJ databases">
        <authorList>
            <person name="Dougan E. K."/>
            <person name="Rhodes N."/>
            <person name="Thang M."/>
            <person name="Chan C."/>
        </authorList>
    </citation>
    <scope>NUCLEOTIDE SEQUENCE</scope>
</reference>
<evidence type="ECO:0000313" key="2">
    <source>
        <dbReference type="Proteomes" id="UP000604046"/>
    </source>
</evidence>
<dbReference type="EMBL" id="CAJNDS010002377">
    <property type="protein sequence ID" value="CAE7455173.1"/>
    <property type="molecule type" value="Genomic_DNA"/>
</dbReference>
<organism evidence="1 2">
    <name type="scientific">Symbiodinium natans</name>
    <dbReference type="NCBI Taxonomy" id="878477"/>
    <lineage>
        <taxon>Eukaryota</taxon>
        <taxon>Sar</taxon>
        <taxon>Alveolata</taxon>
        <taxon>Dinophyceae</taxon>
        <taxon>Suessiales</taxon>
        <taxon>Symbiodiniaceae</taxon>
        <taxon>Symbiodinium</taxon>
    </lineage>
</organism>
<dbReference type="Proteomes" id="UP000604046">
    <property type="component" value="Unassembled WGS sequence"/>
</dbReference>
<protein>
    <submittedName>
        <fullName evidence="1">Uncharacterized protein</fullName>
    </submittedName>
</protein>
<accession>A0A812RXC0</accession>
<keyword evidence="2" id="KW-1185">Reference proteome</keyword>
<name>A0A812RXC0_9DINO</name>
<sequence>MSQEIQGQLRKQDSCCNPISPLLKDASGLRGREELTKEDYIAAHCGAEYRPKESNAQLEHVVGEFLRLQVHHLQETLAQMEAPFASSGGTRRQSFLKPAVTERQWSSWNDAFDMMTPSAGSTGRVTLKELAFQHEMCPATCEYLCKAVGSGGQQELGFTKEEFLQKMLEVSGQRVRKEFLVLGRLCKM</sequence>
<gene>
    <name evidence="1" type="ORF">SNAT2548_LOCUS25039</name>
</gene>
<comment type="caution">
    <text evidence="1">The sequence shown here is derived from an EMBL/GenBank/DDBJ whole genome shotgun (WGS) entry which is preliminary data.</text>
</comment>
<dbReference type="AlphaFoldDB" id="A0A812RXC0"/>
<evidence type="ECO:0000313" key="1">
    <source>
        <dbReference type="EMBL" id="CAE7455173.1"/>
    </source>
</evidence>
<proteinExistence type="predicted"/>